<gene>
    <name evidence="2" type="ORF">RhiirA5_507253</name>
</gene>
<reference evidence="2 3" key="2">
    <citation type="submission" date="2017-09" db="EMBL/GenBank/DDBJ databases">
        <title>Extensive intraspecific genome diversity in a model arbuscular mycorrhizal fungus.</title>
        <authorList>
            <person name="Chen E.C."/>
            <person name="Morin E."/>
            <person name="Beaudet D."/>
            <person name="Noel J."/>
            <person name="Ndikumana S."/>
            <person name="Charron P."/>
            <person name="St-Onge C."/>
            <person name="Giorgi J."/>
            <person name="Grigoriev I.V."/>
            <person name="Roux C."/>
            <person name="Martin F.M."/>
            <person name="Corradi N."/>
        </authorList>
    </citation>
    <scope>NUCLEOTIDE SEQUENCE [LARGE SCALE GENOMIC DNA]</scope>
    <source>
        <strain evidence="2 3">A5</strain>
    </source>
</reference>
<reference evidence="2 3" key="1">
    <citation type="submission" date="2016-04" db="EMBL/GenBank/DDBJ databases">
        <title>Genome analyses suggest a sexual origin of heterokaryosis in a supposedly ancient asexual fungus.</title>
        <authorList>
            <person name="Ropars J."/>
            <person name="Sedzielewska K."/>
            <person name="Noel J."/>
            <person name="Charron P."/>
            <person name="Farinelli L."/>
            <person name="Marton T."/>
            <person name="Kruger M."/>
            <person name="Pelin A."/>
            <person name="Brachmann A."/>
            <person name="Corradi N."/>
        </authorList>
    </citation>
    <scope>NUCLEOTIDE SEQUENCE [LARGE SCALE GENOMIC DNA]</scope>
    <source>
        <strain evidence="2 3">A5</strain>
    </source>
</reference>
<sequence length="252" mass="29887">MAPRPGYGIPLDGILPMAAPGSEIEKLPTLFIGGISWKNSQGMEILLNTILSNEPWSFKRRRKYLEIDHFLVKADEIQENILINMRLQGQERWSINYYTKLDKSALLSVIIVVEDMTTKSQDRRVLSPSRERRWQHREETMATNREREAERDLDVREKPIRDREIMARKLADGTMTLARELAMDEADRLREQQEIELEQHRLQTLEEERKQHEEFDDEEGIESKRKRRILVPLEYSDNEDDENKAEERKKEN</sequence>
<evidence type="ECO:0000313" key="2">
    <source>
        <dbReference type="EMBL" id="PKB95575.1"/>
    </source>
</evidence>
<proteinExistence type="predicted"/>
<name>A0A2N0NLY7_9GLOM</name>
<organism evidence="2 3">
    <name type="scientific">Rhizophagus irregularis</name>
    <dbReference type="NCBI Taxonomy" id="588596"/>
    <lineage>
        <taxon>Eukaryota</taxon>
        <taxon>Fungi</taxon>
        <taxon>Fungi incertae sedis</taxon>
        <taxon>Mucoromycota</taxon>
        <taxon>Glomeromycotina</taxon>
        <taxon>Glomeromycetes</taxon>
        <taxon>Glomerales</taxon>
        <taxon>Glomeraceae</taxon>
        <taxon>Rhizophagus</taxon>
    </lineage>
</organism>
<feature type="region of interest" description="Disordered" evidence="1">
    <location>
        <begin position="203"/>
        <end position="252"/>
    </location>
</feature>
<feature type="region of interest" description="Disordered" evidence="1">
    <location>
        <begin position="124"/>
        <end position="152"/>
    </location>
</feature>
<comment type="caution">
    <text evidence="2">The sequence shown here is derived from an EMBL/GenBank/DDBJ whole genome shotgun (WGS) entry which is preliminary data.</text>
</comment>
<dbReference type="Proteomes" id="UP000232722">
    <property type="component" value="Unassembled WGS sequence"/>
</dbReference>
<protein>
    <submittedName>
        <fullName evidence="2">Uncharacterized protein</fullName>
    </submittedName>
</protein>
<dbReference type="EMBL" id="LLXJ01004648">
    <property type="protein sequence ID" value="PKB95575.1"/>
    <property type="molecule type" value="Genomic_DNA"/>
</dbReference>
<dbReference type="AlphaFoldDB" id="A0A2N0NLY7"/>
<accession>A0A2N0NLY7</accession>
<evidence type="ECO:0000313" key="3">
    <source>
        <dbReference type="Proteomes" id="UP000232722"/>
    </source>
</evidence>
<evidence type="ECO:0000256" key="1">
    <source>
        <dbReference type="SAM" id="MobiDB-lite"/>
    </source>
</evidence>
<feature type="compositionally biased region" description="Basic and acidic residues" evidence="1">
    <location>
        <begin position="203"/>
        <end position="213"/>
    </location>
</feature>
<dbReference type="VEuPathDB" id="FungiDB:RhiirA1_542581"/>
<dbReference type="VEuPathDB" id="FungiDB:RhiirA1_541877"/>